<reference evidence="3" key="1">
    <citation type="submission" date="2020-10" db="EMBL/GenBank/DDBJ databases">
        <title>Connecting structure to function with the recovery of over 1000 high-quality activated sludge metagenome-assembled genomes encoding full-length rRNA genes using long-read sequencing.</title>
        <authorList>
            <person name="Singleton C.M."/>
            <person name="Petriglieri F."/>
            <person name="Kristensen J.M."/>
            <person name="Kirkegaard R.H."/>
            <person name="Michaelsen T.Y."/>
            <person name="Andersen M.H."/>
            <person name="Karst S.M."/>
            <person name="Dueholm M.S."/>
            <person name="Nielsen P.H."/>
            <person name="Albertsen M."/>
        </authorList>
    </citation>
    <scope>NUCLEOTIDE SEQUENCE</scope>
    <source>
        <strain evidence="3">Skiv_18-Q3-R9-52_MAXAC.067</strain>
    </source>
</reference>
<feature type="domain" description="PBP" evidence="2">
    <location>
        <begin position="21"/>
        <end position="256"/>
    </location>
</feature>
<keyword evidence="1" id="KW-0732">Signal</keyword>
<dbReference type="PANTHER" id="PTHR30570:SF1">
    <property type="entry name" value="PHOSPHATE-BINDING PROTEIN PSTS"/>
    <property type="match status" value="1"/>
</dbReference>
<gene>
    <name evidence="3" type="ORF">IPP58_01375</name>
</gene>
<dbReference type="Gene3D" id="3.40.190.10">
    <property type="entry name" value="Periplasmic binding protein-like II"/>
    <property type="match status" value="2"/>
</dbReference>
<dbReference type="Pfam" id="PF12849">
    <property type="entry name" value="PBP_like_2"/>
    <property type="match status" value="1"/>
</dbReference>
<accession>A0A9D7SEP6</accession>
<protein>
    <submittedName>
        <fullName evidence="3">Substrate-binding domain-containing protein</fullName>
    </submittedName>
</protein>
<dbReference type="Proteomes" id="UP000886657">
    <property type="component" value="Unassembled WGS sequence"/>
</dbReference>
<proteinExistence type="predicted"/>
<dbReference type="EMBL" id="JADKIO010000004">
    <property type="protein sequence ID" value="MBK9795147.1"/>
    <property type="molecule type" value="Genomic_DNA"/>
</dbReference>
<evidence type="ECO:0000313" key="3">
    <source>
        <dbReference type="EMBL" id="MBK9795147.1"/>
    </source>
</evidence>
<dbReference type="InterPro" id="IPR050811">
    <property type="entry name" value="Phosphate_ABC_transporter"/>
</dbReference>
<evidence type="ECO:0000259" key="2">
    <source>
        <dbReference type="Pfam" id="PF12849"/>
    </source>
</evidence>
<organism evidence="3 4">
    <name type="scientific">Candidatus Geothrix skivensis</name>
    <dbReference type="NCBI Taxonomy" id="2954439"/>
    <lineage>
        <taxon>Bacteria</taxon>
        <taxon>Pseudomonadati</taxon>
        <taxon>Acidobacteriota</taxon>
        <taxon>Holophagae</taxon>
        <taxon>Holophagales</taxon>
        <taxon>Holophagaceae</taxon>
        <taxon>Geothrix</taxon>
    </lineage>
</organism>
<dbReference type="SUPFAM" id="SSF53850">
    <property type="entry name" value="Periplasmic binding protein-like II"/>
    <property type="match status" value="1"/>
</dbReference>
<dbReference type="InterPro" id="IPR024370">
    <property type="entry name" value="PBP_domain"/>
</dbReference>
<dbReference type="PANTHER" id="PTHR30570">
    <property type="entry name" value="PERIPLASMIC PHOSPHATE BINDING COMPONENT OF PHOSPHATE ABC TRANSPORTER"/>
    <property type="match status" value="1"/>
</dbReference>
<evidence type="ECO:0000313" key="4">
    <source>
        <dbReference type="Proteomes" id="UP000886657"/>
    </source>
</evidence>
<dbReference type="AlphaFoldDB" id="A0A9D7SEP6"/>
<comment type="caution">
    <text evidence="3">The sequence shown here is derived from an EMBL/GenBank/DDBJ whole genome shotgun (WGS) entry which is preliminary data.</text>
</comment>
<sequence length="277" mass="29024">MRRILLWVLAISLGTALPGLGQTIEEIRINGSGTALDLLKPLAEAYQRKHPQVRIAIEKPLGSSGAIKALLAGALDLALSSKPLTAEEAGRGARLQGYGRTPLAIVAEKSIPLSDFTTQQLEDLYAGRLTQWKPGSPVRLVLRPQSDIDTQILRSLSPGLNQAVTLAHGRPGMLMAVTDPEAMALIARTQGGVGASGLASLLVEKPPLQVLTLNGVRPTTATLASGTYPLAKEISVVTTAKTTPAAWAFIDFIYSAAGRAQAEKVGVLVTGSSAPSR</sequence>
<name>A0A9D7SEP6_9BACT</name>
<evidence type="ECO:0000256" key="1">
    <source>
        <dbReference type="ARBA" id="ARBA00022729"/>
    </source>
</evidence>